<dbReference type="EnsemblPlants" id="AVESA.00010b.r2.6CG1121000.1">
    <property type="protein sequence ID" value="AVESA.00010b.r2.6CG1121000.1.CDS"/>
    <property type="gene ID" value="AVESA.00010b.r2.6CG1121000"/>
</dbReference>
<proteinExistence type="predicted"/>
<evidence type="ECO:0000313" key="2">
    <source>
        <dbReference type="Proteomes" id="UP001732700"/>
    </source>
</evidence>
<protein>
    <submittedName>
        <fullName evidence="1">Uncharacterized protein</fullName>
    </submittedName>
</protein>
<reference evidence="1" key="1">
    <citation type="submission" date="2021-05" db="EMBL/GenBank/DDBJ databases">
        <authorList>
            <person name="Scholz U."/>
            <person name="Mascher M."/>
            <person name="Fiebig A."/>
        </authorList>
    </citation>
    <scope>NUCLEOTIDE SEQUENCE [LARGE SCALE GENOMIC DNA]</scope>
</reference>
<organism evidence="1 2">
    <name type="scientific">Avena sativa</name>
    <name type="common">Oat</name>
    <dbReference type="NCBI Taxonomy" id="4498"/>
    <lineage>
        <taxon>Eukaryota</taxon>
        <taxon>Viridiplantae</taxon>
        <taxon>Streptophyta</taxon>
        <taxon>Embryophyta</taxon>
        <taxon>Tracheophyta</taxon>
        <taxon>Spermatophyta</taxon>
        <taxon>Magnoliopsida</taxon>
        <taxon>Liliopsida</taxon>
        <taxon>Poales</taxon>
        <taxon>Poaceae</taxon>
        <taxon>BOP clade</taxon>
        <taxon>Pooideae</taxon>
        <taxon>Poodae</taxon>
        <taxon>Poeae</taxon>
        <taxon>Poeae Chloroplast Group 1 (Aveneae type)</taxon>
        <taxon>Aveninae</taxon>
        <taxon>Avena</taxon>
    </lineage>
</organism>
<sequence length="276" mass="29947">MVSYSSTFQCVFRSSCGIPPQANSTALPFPQGSTSIKPRSAGAVLRVAGNADHFQVALVGNGDKEETLAVASVYSSETGVWSNFVSTPLPPEDPALGYPTMISMDMEAVLAEDCLYWRLTDSYGSILEFDLGRQRMAVIPVPGEFDRIDCFRVMRADGGGLGLIFLSDFSAQLWKRNTDSDGVTSWVLGRTIEMDKLLHLDPEERGTLMIVGYAEDNNVALLWTIGGLFMISLDSSQFKKPLETCSLSHYHAFESVCTAETGIGGGHNGADLLHNT</sequence>
<accession>A0ACD5Z800</accession>
<name>A0ACD5Z800_AVESA</name>
<evidence type="ECO:0000313" key="1">
    <source>
        <dbReference type="EnsemblPlants" id="AVESA.00010b.r2.6CG1121000.1.CDS"/>
    </source>
</evidence>
<dbReference type="Proteomes" id="UP001732700">
    <property type="component" value="Chromosome 6C"/>
</dbReference>
<reference evidence="1" key="2">
    <citation type="submission" date="2025-09" db="UniProtKB">
        <authorList>
            <consortium name="EnsemblPlants"/>
        </authorList>
    </citation>
    <scope>IDENTIFICATION</scope>
</reference>
<keyword evidence="2" id="KW-1185">Reference proteome</keyword>